<dbReference type="Proteomes" id="UP000193067">
    <property type="component" value="Unassembled WGS sequence"/>
</dbReference>
<protein>
    <submittedName>
        <fullName evidence="1">Uncharacterized protein</fullName>
    </submittedName>
</protein>
<sequence>MTPARAFCLTSSYGCQALCHSHQPIWSATTSMSRGSAFSEVSLQDRKGEDDENSEGFEQIRSCRANLPPTPVCPWIGIPHGSWKHHVLYQDDSRIATLSSNAARHIKGLLRVPETQQ</sequence>
<proteinExistence type="predicted"/>
<gene>
    <name evidence="1" type="ORF">PYCCODRAFT_416579</name>
</gene>
<evidence type="ECO:0000313" key="2">
    <source>
        <dbReference type="Proteomes" id="UP000193067"/>
    </source>
</evidence>
<organism evidence="1 2">
    <name type="scientific">Trametes coccinea (strain BRFM310)</name>
    <name type="common">Pycnoporus coccineus</name>
    <dbReference type="NCBI Taxonomy" id="1353009"/>
    <lineage>
        <taxon>Eukaryota</taxon>
        <taxon>Fungi</taxon>
        <taxon>Dikarya</taxon>
        <taxon>Basidiomycota</taxon>
        <taxon>Agaricomycotina</taxon>
        <taxon>Agaricomycetes</taxon>
        <taxon>Polyporales</taxon>
        <taxon>Polyporaceae</taxon>
        <taxon>Trametes</taxon>
    </lineage>
</organism>
<reference evidence="1 2" key="1">
    <citation type="journal article" date="2015" name="Biotechnol. Biofuels">
        <title>Enhanced degradation of softwood versus hardwood by the white-rot fungus Pycnoporus coccineus.</title>
        <authorList>
            <person name="Couturier M."/>
            <person name="Navarro D."/>
            <person name="Chevret D."/>
            <person name="Henrissat B."/>
            <person name="Piumi F."/>
            <person name="Ruiz-Duenas F.J."/>
            <person name="Martinez A.T."/>
            <person name="Grigoriev I.V."/>
            <person name="Riley R."/>
            <person name="Lipzen A."/>
            <person name="Berrin J.G."/>
            <person name="Master E.R."/>
            <person name="Rosso M.N."/>
        </authorList>
    </citation>
    <scope>NUCLEOTIDE SEQUENCE [LARGE SCALE GENOMIC DNA]</scope>
    <source>
        <strain evidence="1 2">BRFM310</strain>
    </source>
</reference>
<keyword evidence="2" id="KW-1185">Reference proteome</keyword>
<accession>A0A1Y2INJ2</accession>
<name>A0A1Y2INJ2_TRAC3</name>
<dbReference type="EMBL" id="KZ084106">
    <property type="protein sequence ID" value="OSD02253.1"/>
    <property type="molecule type" value="Genomic_DNA"/>
</dbReference>
<dbReference type="AlphaFoldDB" id="A0A1Y2INJ2"/>
<evidence type="ECO:0000313" key="1">
    <source>
        <dbReference type="EMBL" id="OSD02253.1"/>
    </source>
</evidence>